<feature type="domain" description="Ketoreductase" evidence="4">
    <location>
        <begin position="6"/>
        <end position="200"/>
    </location>
</feature>
<dbReference type="InterPro" id="IPR020904">
    <property type="entry name" value="Sc_DH/Rdtase_CS"/>
</dbReference>
<protein>
    <submittedName>
        <fullName evidence="5">SDR family NAD(P)-dependent oxidoreductase</fullName>
    </submittedName>
</protein>
<dbReference type="InterPro" id="IPR002347">
    <property type="entry name" value="SDR_fam"/>
</dbReference>
<dbReference type="Proteomes" id="UP000503018">
    <property type="component" value="Chromosome"/>
</dbReference>
<dbReference type="Pfam" id="PF00106">
    <property type="entry name" value="adh_short"/>
    <property type="match status" value="1"/>
</dbReference>
<dbReference type="PROSITE" id="PS00061">
    <property type="entry name" value="ADH_SHORT"/>
    <property type="match status" value="1"/>
</dbReference>
<dbReference type="Gene3D" id="3.40.50.720">
    <property type="entry name" value="NAD(P)-binding Rossmann-like Domain"/>
    <property type="match status" value="1"/>
</dbReference>
<dbReference type="GO" id="GO:0016020">
    <property type="term" value="C:membrane"/>
    <property type="evidence" value="ECO:0007669"/>
    <property type="project" value="TreeGrafter"/>
</dbReference>
<comment type="similarity">
    <text evidence="1 3">Belongs to the short-chain dehydrogenases/reductases (SDR) family.</text>
</comment>
<evidence type="ECO:0000313" key="5">
    <source>
        <dbReference type="EMBL" id="QJQ32309.1"/>
    </source>
</evidence>
<sequence>MDLNGRIAWVTGASSGIGKALAVALAAEGASLILSGRRADALEDTANAVRDAGGGESLILPFDTTDLAALPAVVAKAAGWRGGIDVLVNNAGISQRSLAVDTETGVYDKVIATDLMAPIHLTQHCLPHLTAQREGGAGAMVVAISSVAGRAGVPLRTAYCAAKHGIIGYMDALRAEAEIAHGLRVLNVLPGSIATDVARNALTAGGDKQGHSDPQIDNGIPAEECAAAIVAAMKADQRELIFAQGVEAEIARLRHDDPETLFGMTAKLGARIAGVEG</sequence>
<dbReference type="PANTHER" id="PTHR44196">
    <property type="entry name" value="DEHYDROGENASE/REDUCTASE SDR FAMILY MEMBER 7B"/>
    <property type="match status" value="1"/>
</dbReference>
<proteinExistence type="inferred from homology"/>
<dbReference type="KEGG" id="slan:GV829_07480"/>
<dbReference type="EMBL" id="CP053015">
    <property type="protein sequence ID" value="QJQ32309.1"/>
    <property type="molecule type" value="Genomic_DNA"/>
</dbReference>
<evidence type="ECO:0000256" key="1">
    <source>
        <dbReference type="ARBA" id="ARBA00006484"/>
    </source>
</evidence>
<reference evidence="5 6" key="1">
    <citation type="submission" date="2020-01" db="EMBL/GenBank/DDBJ databases">
        <title>Sphingomonas sp. strain CSW-10.</title>
        <authorList>
            <person name="Chen W.-M."/>
        </authorList>
    </citation>
    <scope>NUCLEOTIDE SEQUENCE [LARGE SCALE GENOMIC DNA]</scope>
    <source>
        <strain evidence="5 6">CSW-10</strain>
    </source>
</reference>
<dbReference type="GO" id="GO:0016491">
    <property type="term" value="F:oxidoreductase activity"/>
    <property type="evidence" value="ECO:0007669"/>
    <property type="project" value="UniProtKB-KW"/>
</dbReference>
<dbReference type="PANTHER" id="PTHR44196:SF1">
    <property type="entry name" value="DEHYDROGENASE_REDUCTASE SDR FAMILY MEMBER 7B"/>
    <property type="match status" value="1"/>
</dbReference>
<evidence type="ECO:0000259" key="4">
    <source>
        <dbReference type="SMART" id="SM00822"/>
    </source>
</evidence>
<evidence type="ECO:0000256" key="3">
    <source>
        <dbReference type="RuleBase" id="RU000363"/>
    </source>
</evidence>
<accession>A0A6M4AW96</accession>
<dbReference type="AlphaFoldDB" id="A0A6M4AW96"/>
<dbReference type="InterPro" id="IPR057326">
    <property type="entry name" value="KR_dom"/>
</dbReference>
<organism evidence="5 6">
    <name type="scientific">Sphingomonas lacunae</name>
    <dbReference type="NCBI Taxonomy" id="2698828"/>
    <lineage>
        <taxon>Bacteria</taxon>
        <taxon>Pseudomonadati</taxon>
        <taxon>Pseudomonadota</taxon>
        <taxon>Alphaproteobacteria</taxon>
        <taxon>Sphingomonadales</taxon>
        <taxon>Sphingomonadaceae</taxon>
        <taxon>Sphingomonas</taxon>
    </lineage>
</organism>
<dbReference type="PRINTS" id="PR00081">
    <property type="entry name" value="GDHRDH"/>
</dbReference>
<keyword evidence="6" id="KW-1185">Reference proteome</keyword>
<dbReference type="RefSeq" id="WP_169945431.1">
    <property type="nucleotide sequence ID" value="NZ_CP053015.1"/>
</dbReference>
<evidence type="ECO:0000256" key="2">
    <source>
        <dbReference type="ARBA" id="ARBA00023002"/>
    </source>
</evidence>
<evidence type="ECO:0000313" key="6">
    <source>
        <dbReference type="Proteomes" id="UP000503018"/>
    </source>
</evidence>
<keyword evidence="2" id="KW-0560">Oxidoreductase</keyword>
<name>A0A6M4AW96_9SPHN</name>
<dbReference type="PRINTS" id="PR00080">
    <property type="entry name" value="SDRFAMILY"/>
</dbReference>
<dbReference type="SUPFAM" id="SSF51735">
    <property type="entry name" value="NAD(P)-binding Rossmann-fold domains"/>
    <property type="match status" value="1"/>
</dbReference>
<gene>
    <name evidence="5" type="ORF">GV829_07480</name>
</gene>
<dbReference type="InterPro" id="IPR036291">
    <property type="entry name" value="NAD(P)-bd_dom_sf"/>
</dbReference>
<dbReference type="SMART" id="SM00822">
    <property type="entry name" value="PKS_KR"/>
    <property type="match status" value="1"/>
</dbReference>